<proteinExistence type="predicted"/>
<feature type="compositionally biased region" description="Polar residues" evidence="2">
    <location>
        <begin position="1383"/>
        <end position="1394"/>
    </location>
</feature>
<gene>
    <name evidence="3" type="primary">Contig6450.g6910</name>
    <name evidence="3" type="ORF">STYLEM_8825</name>
</gene>
<feature type="compositionally biased region" description="Polar residues" evidence="2">
    <location>
        <begin position="1266"/>
        <end position="1279"/>
    </location>
</feature>
<evidence type="ECO:0000313" key="4">
    <source>
        <dbReference type="Proteomes" id="UP000039865"/>
    </source>
</evidence>
<dbReference type="InParanoid" id="A0A078AG28"/>
<feature type="region of interest" description="Disordered" evidence="2">
    <location>
        <begin position="1194"/>
        <end position="1216"/>
    </location>
</feature>
<feature type="compositionally biased region" description="Basic and acidic residues" evidence="2">
    <location>
        <begin position="1370"/>
        <end position="1379"/>
    </location>
</feature>
<feature type="compositionally biased region" description="Basic residues" evidence="2">
    <location>
        <begin position="1297"/>
        <end position="1306"/>
    </location>
</feature>
<protein>
    <submittedName>
        <fullName evidence="3">Ww domain containing protein</fullName>
    </submittedName>
</protein>
<dbReference type="EMBL" id="CCKQ01008371">
    <property type="protein sequence ID" value="CDW79833.1"/>
    <property type="molecule type" value="Genomic_DNA"/>
</dbReference>
<dbReference type="Gene3D" id="3.30.1470.10">
    <property type="entry name" value="Photosystem I PsaD, reaction center subunit II"/>
    <property type="match status" value="1"/>
</dbReference>
<dbReference type="Proteomes" id="UP000039865">
    <property type="component" value="Unassembled WGS sequence"/>
</dbReference>
<evidence type="ECO:0000256" key="1">
    <source>
        <dbReference type="SAM" id="Coils"/>
    </source>
</evidence>
<feature type="compositionally biased region" description="Basic and acidic residues" evidence="2">
    <location>
        <begin position="737"/>
        <end position="775"/>
    </location>
</feature>
<keyword evidence="1" id="KW-0175">Coiled coil</keyword>
<sequence>MNTNKVKSLKYRKTLKKSIAKPKGNQLMKITMTKDGKNEEFYFGQDEVEHVAKEIGFDMDLDKPKYWWFFKQLLLMNLPCGWERETDIDGYTQYNNVEENYQTREHPARFYFRKLFLRILTLEQELNHQVTQEDIAMDETYIKILKAVYGALSIDFYTRNLKKKDKPKQVMSESLLGTNSRSKNRFQFMLNRVKLERQNLPEQKTELEKQELDQKIQIIQELEKESLLYYQNNFGDFLKTKEVIESFVFKQLDMFQILSMAEIYGIDILNESYLLWLPQYMMCLPLPPNWVRRYDIETNQTVFLHCVSSLEIQFHPVEPFAVQMIEKGRKYYNESPKLLNEIKNKLKTFDNMLRTFNLNMNQVRMFFDQQEKKKKKALQSRGTTDDLDRLLDDIESMDNAPQAQYVEEKGFSIRQQLRHKKKNLKNIQRDIEIFVVGKQCSIDLNQDIHFLYLISDLMDQISRQSDEAWQFRYINDDKFYWQNRDKSVKTRIYPFLSNVLERIQILKTQTENLRNDDIKNYLKENQANIKETTGIRGLHTFSKIKDERVLFTMDVLIQFMKNKENKLYLDKLQEQIEEDENYDNVSHDLRPISMFLANRLSKNQLLDVIYYCPFNLDVKNMQVIQDDLSTIHLTLRGKSSSSDSAFSSEESFSNSNPNKKKLDPRELLQARRQQSSFRNKANNSSNNPNDKSKLKSSNNLGNISGLPKKESHDVRQAMSILHQRKQTTQMLNDSDDDTRRVSKRKSDLKIDTRSGKHDNLNTDQINRHKNSDDPFQKQLSKLDKLIDESDSKNLNRRRKSRLLQKVESYFHNKAGSNFDQSMLSPKSQLSNNSRNEKKDSQLGVLQVTSIQDTSGGRRSKFFQENSNIQPEEDSFKALNFKSVGMQRKKQNTRLKQAIEVTNTSNSEPINMNKFKDNILTLKATPRTTLQLLQLKNKLLDEDRRLSAINRLKHLLRANAIKPEKFERMLKVSHDSDIAQIFKRLLIKYELVRILKENPNNPSLIRNLKKKKPANTLQDQKDAAAIIGGGIASLLGIIDKKKFELQKKPLQKQQDNDSFSIYDEDNNLKPFDFEKIADEKFDDLDITLEFDRILENYRLLAKGQKGLTRQPKIESPQSNNNPAFGRRNSILDIAGLVFVKNAQGGFAKKVTIKRKPTKKDSSIMTLDKNNLNSLKLIQSRIQDVAAQIQSQIIKEQDEAQSHENSHQRIKDGANPPIKYNKSQFGFLRHFKKTSRKSIIGGELKNQDLEDGLQRQETKSEGDKKDPNQSVSSFVSDTETDSSFKTDSEGSYASVGSQKSKRMQRRKPMRDTENLTAHELRNLKHYGGVEKVQKLEDYFKVGQSSNIKSKVDKEAVRDMKLKEIRLRRQGDFEGSIDKREDDQNEMSQTPKKSNVGSPIKRNSHLSRRSSSKIGAQILDPIQNQIDLLRLDSQDSDDVPEGQKHKISEFLRENGGKYLDMLGLNSKFSRRRQTLRKGSQDFKLNIDQKENVIEEENETESSFDLEQFKILQFYQSMTQGNSPIGLQKEDQTKINQKNRPFIQSLLRFKNSKKQQSDENNQGHNVNEQQSKTPRLISQQKILNFKSHFNSIKNKCNKFGLDTQIYATHDQERQERIEPLSPLSQQDEVDVLVEKKRESFLFYCHQFGNPKQPPHLFKYQETFSNMQPFHVLRMGQALGLIKSDQRNETYLLWIAQQLLAFELFGIDDSDLIRYEDRIQMIRNSKHPAFEYIKHLIHWQRKYFNEMICKQIDRNKFKKDCSWLAFTEDALDFKSEVKIGERVYYYNFYYYQKSLLQPDELTINSPNSYLFESLQTYQIAQTKYTHYPLTQRDSIQQEKQDRLQIERTFNSSILKTISSILMKRSKRNSIQIDRKSPVKKFPDPTLHNQEELSPSKIPLLQKTKSQIVQVKWNGKSKLQLTERNSISRGVDSQMMTIDSLPNLLYQKNSVDQRQLAIGTPYTAITSLQGTKLNSRDNSRENHRRIRSISIMQNLQQINQYSNHHRPETTNPDMIKAQKDMRLISQHSKRNSMNQQQFPIQIPFTMAPRTSIRKFRQK</sequence>
<feature type="compositionally biased region" description="Low complexity" evidence="2">
    <location>
        <begin position="675"/>
        <end position="704"/>
    </location>
</feature>
<feature type="region of interest" description="Disordered" evidence="2">
    <location>
        <begin position="1240"/>
        <end position="1317"/>
    </location>
</feature>
<name>A0A078AG28_STYLE</name>
<dbReference type="OrthoDB" id="328031at2759"/>
<feature type="compositionally biased region" description="Polar residues" evidence="2">
    <location>
        <begin position="1554"/>
        <end position="1570"/>
    </location>
</feature>
<reference evidence="3 4" key="1">
    <citation type="submission" date="2014-06" db="EMBL/GenBank/DDBJ databases">
        <authorList>
            <person name="Swart Estienne"/>
        </authorList>
    </citation>
    <scope>NUCLEOTIDE SEQUENCE [LARGE SCALE GENOMIC DNA]</scope>
    <source>
        <strain evidence="3 4">130c</strain>
    </source>
</reference>
<feature type="coiled-coil region" evidence="1">
    <location>
        <begin position="190"/>
        <end position="225"/>
    </location>
</feature>
<feature type="compositionally biased region" description="Basic and acidic residues" evidence="2">
    <location>
        <begin position="1194"/>
        <end position="1210"/>
    </location>
</feature>
<keyword evidence="4" id="KW-1185">Reference proteome</keyword>
<feature type="region of interest" description="Disordered" evidence="2">
    <location>
        <begin position="815"/>
        <end position="843"/>
    </location>
</feature>
<feature type="compositionally biased region" description="Basic and acidic residues" evidence="2">
    <location>
        <begin position="1307"/>
        <end position="1317"/>
    </location>
</feature>
<feature type="compositionally biased region" description="Low complexity" evidence="2">
    <location>
        <begin position="639"/>
        <end position="656"/>
    </location>
</feature>
<organism evidence="3 4">
    <name type="scientific">Stylonychia lemnae</name>
    <name type="common">Ciliate</name>
    <dbReference type="NCBI Taxonomy" id="5949"/>
    <lineage>
        <taxon>Eukaryota</taxon>
        <taxon>Sar</taxon>
        <taxon>Alveolata</taxon>
        <taxon>Ciliophora</taxon>
        <taxon>Intramacronucleata</taxon>
        <taxon>Spirotrichea</taxon>
        <taxon>Stichotrichia</taxon>
        <taxon>Sporadotrichida</taxon>
        <taxon>Oxytrichidae</taxon>
        <taxon>Stylonychinae</taxon>
        <taxon>Stylonychia</taxon>
    </lineage>
</organism>
<feature type="region of interest" description="Disordered" evidence="2">
    <location>
        <begin position="1548"/>
        <end position="1570"/>
    </location>
</feature>
<accession>A0A078AG28</accession>
<feature type="compositionally biased region" description="Basic residues" evidence="2">
    <location>
        <begin position="1399"/>
        <end position="1408"/>
    </location>
</feature>
<evidence type="ECO:0000256" key="2">
    <source>
        <dbReference type="SAM" id="MobiDB-lite"/>
    </source>
</evidence>
<feature type="compositionally biased region" description="Polar residues" evidence="2">
    <location>
        <begin position="1287"/>
        <end position="1296"/>
    </location>
</feature>
<feature type="compositionally biased region" description="Basic and acidic residues" evidence="2">
    <location>
        <begin position="660"/>
        <end position="669"/>
    </location>
</feature>
<evidence type="ECO:0000313" key="3">
    <source>
        <dbReference type="EMBL" id="CDW79833.1"/>
    </source>
</evidence>
<feature type="compositionally biased region" description="Basic and acidic residues" evidence="2">
    <location>
        <begin position="1243"/>
        <end position="1265"/>
    </location>
</feature>
<feature type="compositionally biased region" description="Polar residues" evidence="2">
    <location>
        <begin position="815"/>
        <end position="833"/>
    </location>
</feature>
<feature type="region of interest" description="Disordered" evidence="2">
    <location>
        <begin position="1370"/>
        <end position="1409"/>
    </location>
</feature>
<feature type="region of interest" description="Disordered" evidence="2">
    <location>
        <begin position="638"/>
        <end position="775"/>
    </location>
</feature>